<dbReference type="PANTHER" id="PTHR23343">
    <property type="entry name" value="ZONA PELLUCIDA SPERM-BINDING PROTEIN"/>
    <property type="match status" value="1"/>
</dbReference>
<organism evidence="10 11">
    <name type="scientific">Polypterus senegalus</name>
    <name type="common">Senegal bichir</name>
    <dbReference type="NCBI Taxonomy" id="55291"/>
    <lineage>
        <taxon>Eukaryota</taxon>
        <taxon>Metazoa</taxon>
        <taxon>Chordata</taxon>
        <taxon>Craniata</taxon>
        <taxon>Vertebrata</taxon>
        <taxon>Euteleostomi</taxon>
        <taxon>Actinopterygii</taxon>
        <taxon>Polypteriformes</taxon>
        <taxon>Polypteridae</taxon>
        <taxon>Polypterus</taxon>
    </lineage>
</organism>
<dbReference type="InterPro" id="IPR004031">
    <property type="entry name" value="PMP22/EMP/MP20/Claudin"/>
</dbReference>
<feature type="region of interest" description="Disordered" evidence="6">
    <location>
        <begin position="32"/>
        <end position="62"/>
    </location>
</feature>
<gene>
    <name evidence="10" type="primary">Emp2</name>
    <name evidence="10" type="ORF">GTO96_0002657</name>
</gene>
<dbReference type="InterPro" id="IPR001507">
    <property type="entry name" value="ZP_dom"/>
</dbReference>
<feature type="transmembrane region" description="Helical" evidence="7">
    <location>
        <begin position="416"/>
        <end position="437"/>
    </location>
</feature>
<keyword evidence="8" id="KW-0732">Signal</keyword>
<sequence>MLREKPALPPGLPLACLLLASAAFLTVSADQPPVKNETGVSARWRHDTRNESSRHVSSSGSPGLKSLLSLVWHSASNLRRLNHLKGTTSVVDDENTLISNPDKSVKAPLSYSVGQFTRNTGSTALKSEDYEENYEQLLKIPREIDEDVVIKTASNLDWHEFENKRLEDDEREAHLNVHPESKSLPVAKVVAASAFLSPRSHDVGKPMNRNKPSGMFPVWDTNRWPSPKLGPACTKDSNFVFVVYRNSTWPEINLHTLRVGQEACPPLVLTEDFALFKFGLGECGTSVFEIGSTSLFIAEVLGTVVTYSQAFGEISRQFPYNFKMQCSYSEGSLVSLGYIVKTLPPQSVVSHPIDPGVQLRVAKGLHMFRLEEEQHHSTVHIKGVAGLVLGGLGIWLRLSSLTRGLFDVNLDTKQFVIAIILLIAVGLTLLCFSISSLCGACAESLEGIYVAWWVTKTLSTDIWKTCGENNCSDIITSNESYLQAIQATAVLSCIFAIIALFVFIAQLFTLAKGQRFTFTGIFQMLSCLCIMVAASIYTDQFHNQGDGTYGSSYILAWIGFSFTFISSIVYFVLRKKTE</sequence>
<dbReference type="GO" id="GO:0060468">
    <property type="term" value="P:prevention of polyspermy"/>
    <property type="evidence" value="ECO:0007669"/>
    <property type="project" value="TreeGrafter"/>
</dbReference>
<dbReference type="Gene3D" id="1.20.140.150">
    <property type="match status" value="1"/>
</dbReference>
<feature type="domain" description="ZP" evidence="9">
    <location>
        <begin position="232"/>
        <end position="444"/>
    </location>
</feature>
<reference evidence="10 11" key="1">
    <citation type="journal article" date="2021" name="Cell">
        <title>Tracing the genetic footprints of vertebrate landing in non-teleost ray-finned fishes.</title>
        <authorList>
            <person name="Bi X."/>
            <person name="Wang K."/>
            <person name="Yang L."/>
            <person name="Pan H."/>
            <person name="Jiang H."/>
            <person name="Wei Q."/>
            <person name="Fang M."/>
            <person name="Yu H."/>
            <person name="Zhu C."/>
            <person name="Cai Y."/>
            <person name="He Y."/>
            <person name="Gan X."/>
            <person name="Zeng H."/>
            <person name="Yu D."/>
            <person name="Zhu Y."/>
            <person name="Jiang H."/>
            <person name="Qiu Q."/>
            <person name="Yang H."/>
            <person name="Zhang Y.E."/>
            <person name="Wang W."/>
            <person name="Zhu M."/>
            <person name="He S."/>
            <person name="Zhang G."/>
        </authorList>
    </citation>
    <scope>NUCLEOTIDE SEQUENCE [LARGE SCALE GENOMIC DNA]</scope>
    <source>
        <strain evidence="10">Bchr_013</strain>
    </source>
</reference>
<comment type="caution">
    <text evidence="10">The sequence shown here is derived from an EMBL/GenBank/DDBJ whole genome shotgun (WGS) entry which is preliminary data.</text>
</comment>
<keyword evidence="11" id="KW-1185">Reference proteome</keyword>
<dbReference type="GO" id="GO:0016020">
    <property type="term" value="C:membrane"/>
    <property type="evidence" value="ECO:0007669"/>
    <property type="project" value="UniProtKB-SubCell"/>
</dbReference>
<evidence type="ECO:0000256" key="2">
    <source>
        <dbReference type="ARBA" id="ARBA00022692"/>
    </source>
</evidence>
<evidence type="ECO:0000256" key="1">
    <source>
        <dbReference type="ARBA" id="ARBA00004141"/>
    </source>
</evidence>
<keyword evidence="3 7" id="KW-1133">Transmembrane helix</keyword>
<keyword evidence="4 7" id="KW-0472">Membrane</keyword>
<evidence type="ECO:0000259" key="9">
    <source>
        <dbReference type="SMART" id="SM00241"/>
    </source>
</evidence>
<evidence type="ECO:0000256" key="8">
    <source>
        <dbReference type="SAM" id="SignalP"/>
    </source>
</evidence>
<dbReference type="InterPro" id="IPR051148">
    <property type="entry name" value="Zona_Pellucida_Domain_gp"/>
</dbReference>
<evidence type="ECO:0000256" key="6">
    <source>
        <dbReference type="SAM" id="MobiDB-lite"/>
    </source>
</evidence>
<dbReference type="SMART" id="SM00241">
    <property type="entry name" value="ZP"/>
    <property type="match status" value="1"/>
</dbReference>
<dbReference type="GO" id="GO:0032190">
    <property type="term" value="F:acrosin binding"/>
    <property type="evidence" value="ECO:0007669"/>
    <property type="project" value="TreeGrafter"/>
</dbReference>
<keyword evidence="5" id="KW-0325">Glycoprotein</keyword>
<dbReference type="Pfam" id="PF23344">
    <property type="entry name" value="ZP-N"/>
    <property type="match status" value="1"/>
</dbReference>
<evidence type="ECO:0000313" key="11">
    <source>
        <dbReference type="Proteomes" id="UP000886611"/>
    </source>
</evidence>
<keyword evidence="2 7" id="KW-0812">Transmembrane</keyword>
<dbReference type="EMBL" id="JAATIS010003638">
    <property type="protein sequence ID" value="KAG2464555.1"/>
    <property type="molecule type" value="Genomic_DNA"/>
</dbReference>
<feature type="transmembrane region" description="Helical" evidence="7">
    <location>
        <begin position="550"/>
        <end position="573"/>
    </location>
</feature>
<dbReference type="GO" id="GO:0035804">
    <property type="term" value="F:structural constituent of egg coat"/>
    <property type="evidence" value="ECO:0007669"/>
    <property type="project" value="TreeGrafter"/>
</dbReference>
<dbReference type="InterPro" id="IPR055356">
    <property type="entry name" value="ZP-N"/>
</dbReference>
<dbReference type="Pfam" id="PF00822">
    <property type="entry name" value="PMP22_Claudin"/>
    <property type="match status" value="1"/>
</dbReference>
<comment type="subcellular location">
    <subcellularLocation>
        <location evidence="1">Membrane</location>
        <topology evidence="1">Multi-pass membrane protein</topology>
    </subcellularLocation>
</comment>
<accession>A0A8X7X917</accession>
<dbReference type="GO" id="GO:0035805">
    <property type="term" value="C:egg coat"/>
    <property type="evidence" value="ECO:0007669"/>
    <property type="project" value="TreeGrafter"/>
</dbReference>
<evidence type="ECO:0000313" key="10">
    <source>
        <dbReference type="EMBL" id="KAG2464555.1"/>
    </source>
</evidence>
<proteinExistence type="predicted"/>
<feature type="non-terminal residue" evidence="10">
    <location>
        <position position="578"/>
    </location>
</feature>
<evidence type="ECO:0000256" key="7">
    <source>
        <dbReference type="SAM" id="Phobius"/>
    </source>
</evidence>
<dbReference type="Proteomes" id="UP000886611">
    <property type="component" value="Unassembled WGS sequence"/>
</dbReference>
<dbReference type="PANTHER" id="PTHR23343:SF117">
    <property type="entry name" value="ZONA PELLUCIDA SPERM-BINDING PROTEIN 4-LIKE ISOFORM X1"/>
    <property type="match status" value="1"/>
</dbReference>
<feature type="signal peptide" evidence="8">
    <location>
        <begin position="1"/>
        <end position="29"/>
    </location>
</feature>
<name>A0A8X7X917_POLSE</name>
<dbReference type="GO" id="GO:0007339">
    <property type="term" value="P:binding of sperm to zona pellucida"/>
    <property type="evidence" value="ECO:0007669"/>
    <property type="project" value="TreeGrafter"/>
</dbReference>
<feature type="compositionally biased region" description="Basic and acidic residues" evidence="6">
    <location>
        <begin position="44"/>
        <end position="54"/>
    </location>
</feature>
<evidence type="ECO:0000256" key="5">
    <source>
        <dbReference type="ARBA" id="ARBA00023180"/>
    </source>
</evidence>
<feature type="transmembrane region" description="Helical" evidence="7">
    <location>
        <begin position="484"/>
        <end position="504"/>
    </location>
</feature>
<dbReference type="Gene3D" id="2.60.40.3210">
    <property type="entry name" value="Zona pellucida, ZP-N domain"/>
    <property type="match status" value="1"/>
</dbReference>
<evidence type="ECO:0000256" key="3">
    <source>
        <dbReference type="ARBA" id="ARBA00022989"/>
    </source>
</evidence>
<dbReference type="AlphaFoldDB" id="A0A8X7X917"/>
<evidence type="ECO:0000256" key="4">
    <source>
        <dbReference type="ARBA" id="ARBA00023136"/>
    </source>
</evidence>
<feature type="transmembrane region" description="Helical" evidence="7">
    <location>
        <begin position="379"/>
        <end position="396"/>
    </location>
</feature>
<feature type="transmembrane region" description="Helical" evidence="7">
    <location>
        <begin position="516"/>
        <end position="538"/>
    </location>
</feature>
<feature type="chain" id="PRO_5036487675" evidence="8">
    <location>
        <begin position="30"/>
        <end position="578"/>
    </location>
</feature>
<protein>
    <submittedName>
        <fullName evidence="10">EMP2 protein</fullName>
    </submittedName>
</protein>
<feature type="non-terminal residue" evidence="10">
    <location>
        <position position="1"/>
    </location>
</feature>